<evidence type="ECO:0000313" key="1">
    <source>
        <dbReference type="EMBL" id="JAP88708.1"/>
    </source>
</evidence>
<accession>A0A146JX34</accession>
<dbReference type="AlphaFoldDB" id="A0A146JX34"/>
<organism evidence="1">
    <name type="scientific">Trepomonas sp. PC1</name>
    <dbReference type="NCBI Taxonomy" id="1076344"/>
    <lineage>
        <taxon>Eukaryota</taxon>
        <taxon>Metamonada</taxon>
        <taxon>Diplomonadida</taxon>
        <taxon>Hexamitidae</taxon>
        <taxon>Hexamitinae</taxon>
        <taxon>Trepomonas</taxon>
    </lineage>
</organism>
<sequence length="312" mass="36049">DKIEHTTQNLEKLNDKLVLYINQQMSKLNALKSSNLSQFQQFSEIVQTQSINSSALIQKSREFCGAIMRLNDGNEAQQEVNQTYIDFLGEIVASTIDNYSFREEIVFVDEHQDSFLFPANQFQENVDFKTNIGKYLFPIDNLVIIIDTSANQHVKQSYNSIIQIVTQFQANNLIIYTLSADTTQCVYNSSLDYFDFALLTIVKSNDQIENTNRLLQQIVENVSSFEAFFIGCYLNDGFIANLTLIKTQCDYKPNQTDNINNLKRNYQKTQVYAQINSFSFKTIKFKADFSAELFEIQKKYLKNETCFTNSMI</sequence>
<gene>
    <name evidence="1" type="ORF">TPC1_31797</name>
</gene>
<name>A0A146JX34_9EUKA</name>
<proteinExistence type="predicted"/>
<protein>
    <submittedName>
        <fullName evidence="1">Uncharacterized protein</fullName>
    </submittedName>
</protein>
<feature type="non-terminal residue" evidence="1">
    <location>
        <position position="1"/>
    </location>
</feature>
<dbReference type="EMBL" id="GDID01007898">
    <property type="protein sequence ID" value="JAP88708.1"/>
    <property type="molecule type" value="Transcribed_RNA"/>
</dbReference>
<feature type="non-terminal residue" evidence="1">
    <location>
        <position position="312"/>
    </location>
</feature>
<reference evidence="1" key="1">
    <citation type="submission" date="2015-07" db="EMBL/GenBank/DDBJ databases">
        <title>Adaptation to a free-living lifestyle via gene acquisitions in the diplomonad Trepomonas sp. PC1.</title>
        <authorList>
            <person name="Xu F."/>
            <person name="Jerlstrom-Hultqvist J."/>
            <person name="Kolisko M."/>
            <person name="Simpson A.G.B."/>
            <person name="Roger A.J."/>
            <person name="Svard S.G."/>
            <person name="Andersson J.O."/>
        </authorList>
    </citation>
    <scope>NUCLEOTIDE SEQUENCE</scope>
    <source>
        <strain evidence="1">PC1</strain>
    </source>
</reference>